<dbReference type="Gene3D" id="3.90.420.10">
    <property type="entry name" value="Oxidoreductase, molybdopterin-binding domain"/>
    <property type="match status" value="1"/>
</dbReference>
<dbReference type="Pfam" id="PF00174">
    <property type="entry name" value="Oxidored_molyb"/>
    <property type="match status" value="1"/>
</dbReference>
<dbReference type="PANTHER" id="PTHR43032">
    <property type="entry name" value="PROTEIN-METHIONINE-SULFOXIDE REDUCTASE"/>
    <property type="match status" value="1"/>
</dbReference>
<dbReference type="SUPFAM" id="SSF56524">
    <property type="entry name" value="Oxidoreductase molybdopterin-binding domain"/>
    <property type="match status" value="1"/>
</dbReference>
<name>A0A971M5S4_9BACT</name>
<reference evidence="2" key="2">
    <citation type="submission" date="2020-01" db="EMBL/GenBank/DDBJ databases">
        <authorList>
            <person name="Campanaro S."/>
        </authorList>
    </citation>
    <scope>NUCLEOTIDE SEQUENCE</scope>
    <source>
        <strain evidence="2">AS06rmzACSIP_7</strain>
    </source>
</reference>
<feature type="domain" description="Oxidoreductase molybdopterin-binding" evidence="1">
    <location>
        <begin position="18"/>
        <end position="162"/>
    </location>
</feature>
<protein>
    <submittedName>
        <fullName evidence="2">Molybdopterin-dependent oxidoreductase</fullName>
    </submittedName>
</protein>
<comment type="caution">
    <text evidence="2">The sequence shown here is derived from an EMBL/GenBank/DDBJ whole genome shotgun (WGS) entry which is preliminary data.</text>
</comment>
<proteinExistence type="predicted"/>
<reference evidence="2" key="1">
    <citation type="journal article" date="2020" name="Biotechnol. Biofuels">
        <title>New insights from the biogas microbiome by comprehensive genome-resolved metagenomics of nearly 1600 species originating from multiple anaerobic digesters.</title>
        <authorList>
            <person name="Campanaro S."/>
            <person name="Treu L."/>
            <person name="Rodriguez-R L.M."/>
            <person name="Kovalovszki A."/>
            <person name="Ziels R.M."/>
            <person name="Maus I."/>
            <person name="Zhu X."/>
            <person name="Kougias P.G."/>
            <person name="Basile A."/>
            <person name="Luo G."/>
            <person name="Schluter A."/>
            <person name="Konstantinidis K.T."/>
            <person name="Angelidaki I."/>
        </authorList>
    </citation>
    <scope>NUCLEOTIDE SEQUENCE</scope>
    <source>
        <strain evidence="2">AS06rmzACSIP_7</strain>
    </source>
</reference>
<evidence type="ECO:0000259" key="1">
    <source>
        <dbReference type="Pfam" id="PF00174"/>
    </source>
</evidence>
<evidence type="ECO:0000313" key="3">
    <source>
        <dbReference type="Proteomes" id="UP000777265"/>
    </source>
</evidence>
<dbReference type="Proteomes" id="UP000777265">
    <property type="component" value="Unassembled WGS sequence"/>
</dbReference>
<sequence length="201" mass="23047">MSKLKELGTPVFWAEGHPGRLDREGWEIEVAGLCGNPKTFHWHDLVSMPRTIADARLTSVTRFSVRGKWGGVRVADILKTVGMLRTAKYIRFWSTRKVYDTSISIDIAMRERTLLAYEFDGEYLDEDYGGPVRAFVPYLWGYKSAKSVVRIELMDHYAPGFWEQRGYSDDARIEAGNVRDMNQGGRIRPIPDGEVIHFLDE</sequence>
<dbReference type="AlphaFoldDB" id="A0A971M5S4"/>
<dbReference type="InterPro" id="IPR036374">
    <property type="entry name" value="OxRdtase_Mopterin-bd_sf"/>
</dbReference>
<gene>
    <name evidence="2" type="ORF">GXY80_13215</name>
</gene>
<dbReference type="InterPro" id="IPR000572">
    <property type="entry name" value="OxRdtase_Mopterin-bd_dom"/>
</dbReference>
<evidence type="ECO:0000313" key="2">
    <source>
        <dbReference type="EMBL" id="NLW36415.1"/>
    </source>
</evidence>
<dbReference type="EMBL" id="JAAYEE010000249">
    <property type="protein sequence ID" value="NLW36415.1"/>
    <property type="molecule type" value="Genomic_DNA"/>
</dbReference>
<organism evidence="2 3">
    <name type="scientific">Syntrophorhabdus aromaticivorans</name>
    <dbReference type="NCBI Taxonomy" id="328301"/>
    <lineage>
        <taxon>Bacteria</taxon>
        <taxon>Pseudomonadati</taxon>
        <taxon>Thermodesulfobacteriota</taxon>
        <taxon>Syntrophorhabdia</taxon>
        <taxon>Syntrophorhabdales</taxon>
        <taxon>Syntrophorhabdaceae</taxon>
        <taxon>Syntrophorhabdus</taxon>
    </lineage>
</organism>
<accession>A0A971M5S4</accession>